<evidence type="ECO:0000313" key="4">
    <source>
        <dbReference type="Proteomes" id="UP000260795"/>
    </source>
</evidence>
<dbReference type="Proteomes" id="UP000260795">
    <property type="component" value="Unassembled WGS sequence"/>
</dbReference>
<organism evidence="2 4">
    <name type="scientific">Bacteroides uniformis</name>
    <dbReference type="NCBI Taxonomy" id="820"/>
    <lineage>
        <taxon>Bacteria</taxon>
        <taxon>Pseudomonadati</taxon>
        <taxon>Bacteroidota</taxon>
        <taxon>Bacteroidia</taxon>
        <taxon>Bacteroidales</taxon>
        <taxon>Bacteroidaceae</taxon>
        <taxon>Bacteroides</taxon>
    </lineage>
</organism>
<dbReference type="Proteomes" id="UP000284640">
    <property type="component" value="Unassembled WGS sequence"/>
</dbReference>
<feature type="signal peptide" evidence="1">
    <location>
        <begin position="1"/>
        <end position="16"/>
    </location>
</feature>
<dbReference type="EMBL" id="QSRK01000006">
    <property type="protein sequence ID" value="RGL15742.1"/>
    <property type="molecule type" value="Genomic_DNA"/>
</dbReference>
<keyword evidence="1" id="KW-0732">Signal</keyword>
<evidence type="ECO:0000313" key="2">
    <source>
        <dbReference type="EMBL" id="RGL15742.1"/>
    </source>
</evidence>
<reference evidence="4 5" key="1">
    <citation type="submission" date="2018-08" db="EMBL/GenBank/DDBJ databases">
        <title>A genome reference for cultivated species of the human gut microbiota.</title>
        <authorList>
            <person name="Zou Y."/>
            <person name="Xue W."/>
            <person name="Luo G."/>
        </authorList>
    </citation>
    <scope>NUCLEOTIDE SEQUENCE [LARGE SCALE GENOMIC DNA]</scope>
    <source>
        <strain evidence="3 5">AM27-46</strain>
        <strain evidence="2 4">TF08-13</strain>
    </source>
</reference>
<gene>
    <name evidence="3" type="ORF">DW729_03215</name>
    <name evidence="2" type="ORF">DXC80_05635</name>
</gene>
<accession>A0A3E4R7I5</accession>
<dbReference type="CDD" id="cd13120">
    <property type="entry name" value="BF2867_like_N"/>
    <property type="match status" value="1"/>
</dbReference>
<dbReference type="CDD" id="cd13121">
    <property type="entry name" value="BF2867_like_C"/>
    <property type="match status" value="1"/>
</dbReference>
<proteinExistence type="predicted"/>
<name>A0A3E4R7I5_BACUN</name>
<dbReference type="EMBL" id="QSKL01000002">
    <property type="protein sequence ID" value="RHE61255.1"/>
    <property type="molecule type" value="Genomic_DNA"/>
</dbReference>
<sequence length="332" mass="35851">MKKLLFISLVATAMLAGCSNDEMVETTQSGAIRFDGFVNKSTRGVADDITTASISNFSVYGFMTDATGQIFTGEAVTKGADNAWTYINTQYWTAGKEYWFSAIAPTTDAQWTYAVNSKVEGGIITFENGDGTQDLLYAYSGKVSCTTPAEQGAVSFTFNHLLSRVKFNFTNSMGNDNITLKVTEVKITDADNKATCDVSAATKTWTPATDNVAGDLAFGSVLATDAKIANAGSSATDHKYMIPQKKAYTLSFKVVMYQGAVEAATYTHTGVEMPEVEMAAGFSYVFNAELTAKNIDPDGELYPIEFTVTKVEDWEDFAGETVTIPETTTPEP</sequence>
<evidence type="ECO:0000256" key="1">
    <source>
        <dbReference type="SAM" id="SignalP"/>
    </source>
</evidence>
<protein>
    <submittedName>
        <fullName evidence="2">Fimbrillin family protein</fullName>
    </submittedName>
</protein>
<dbReference type="Pfam" id="PF13149">
    <property type="entry name" value="Mfa_like_1"/>
    <property type="match status" value="1"/>
</dbReference>
<comment type="caution">
    <text evidence="2">The sequence shown here is derived from an EMBL/GenBank/DDBJ whole genome shotgun (WGS) entry which is preliminary data.</text>
</comment>
<dbReference type="InterPro" id="IPR025049">
    <property type="entry name" value="Mfa-like_1"/>
</dbReference>
<dbReference type="RefSeq" id="WP_117680879.1">
    <property type="nucleotide sequence ID" value="NZ_CP176641.1"/>
</dbReference>
<dbReference type="PROSITE" id="PS51257">
    <property type="entry name" value="PROKAR_LIPOPROTEIN"/>
    <property type="match status" value="1"/>
</dbReference>
<feature type="chain" id="PRO_5036080899" evidence="1">
    <location>
        <begin position="17"/>
        <end position="332"/>
    </location>
</feature>
<evidence type="ECO:0000313" key="5">
    <source>
        <dbReference type="Proteomes" id="UP000284640"/>
    </source>
</evidence>
<dbReference type="AlphaFoldDB" id="A0A3E4R7I5"/>
<evidence type="ECO:0000313" key="3">
    <source>
        <dbReference type="EMBL" id="RHE61255.1"/>
    </source>
</evidence>